<evidence type="ECO:0000313" key="1">
    <source>
        <dbReference type="EMBL" id="AKA71212.1"/>
    </source>
</evidence>
<reference evidence="1 2" key="1">
    <citation type="journal article" date="2015" name="J. Biotechnol.">
        <title>Complete genome sequence of a malodorant-producing acetogen, Clostridium scatologenes ATCC 25775(T).</title>
        <authorList>
            <person name="Zhu Z."/>
            <person name="Guo T."/>
            <person name="Zheng H."/>
            <person name="Song T."/>
            <person name="Ouyang P."/>
            <person name="Xie J."/>
        </authorList>
    </citation>
    <scope>NUCLEOTIDE SEQUENCE [LARGE SCALE GENOMIC DNA]</scope>
    <source>
        <strain evidence="1 2">ATCC 25775</strain>
    </source>
</reference>
<proteinExistence type="predicted"/>
<sequence length="127" mass="14787">MIKTNYTDEEIKNLLALGLNDDELNFEILNELKNGVEKEHEKLVEQHKIESIRRDILDKSKKLLEGRGNYKKNLFVEELRSISINIKTTNLKIQSLSTDMDNCLTVIKEIKSELLKCKCKNKKINVI</sequence>
<organism evidence="1 2">
    <name type="scientific">Clostridium scatologenes</name>
    <dbReference type="NCBI Taxonomy" id="1548"/>
    <lineage>
        <taxon>Bacteria</taxon>
        <taxon>Bacillati</taxon>
        <taxon>Bacillota</taxon>
        <taxon>Clostridia</taxon>
        <taxon>Eubacteriales</taxon>
        <taxon>Clostridiaceae</taxon>
        <taxon>Clostridium</taxon>
    </lineage>
</organism>
<keyword evidence="2" id="KW-1185">Reference proteome</keyword>
<protein>
    <submittedName>
        <fullName evidence="1">Uncharacterized protein</fullName>
    </submittedName>
</protein>
<name>A0A0E3K3F7_CLOSL</name>
<dbReference type="HOGENOM" id="CLU_1966762_0_0_9"/>
<dbReference type="RefSeq" id="WP_029162320.1">
    <property type="nucleotide sequence ID" value="NZ_CP009933.1"/>
</dbReference>
<evidence type="ECO:0000313" key="2">
    <source>
        <dbReference type="Proteomes" id="UP000033115"/>
    </source>
</evidence>
<gene>
    <name evidence="1" type="ORF">CSCA_4087</name>
</gene>
<dbReference type="Proteomes" id="UP000033115">
    <property type="component" value="Chromosome"/>
</dbReference>
<dbReference type="EMBL" id="CP009933">
    <property type="protein sequence ID" value="AKA71212.1"/>
    <property type="molecule type" value="Genomic_DNA"/>
</dbReference>
<dbReference type="KEGG" id="csq:CSCA_4087"/>
<dbReference type="AlphaFoldDB" id="A0A0E3K3F7"/>
<accession>A0A0E3K3F7</accession>